<dbReference type="Proteomes" id="UP000031397">
    <property type="component" value="Unassembled WGS sequence"/>
</dbReference>
<keyword evidence="2" id="KW-1185">Reference proteome</keyword>
<dbReference type="OrthoDB" id="9803907at2"/>
<dbReference type="PATRIC" id="fig|1614.7.peg.269"/>
<dbReference type="RefSeq" id="WP_039143374.1">
    <property type="nucleotide sequence ID" value="NZ_JOJZ01000009.1"/>
</dbReference>
<name>A0A0C1LZP8_9LACO</name>
<sequence>MHKINRSEVSNLPNDIYSGNYIIEEFVNAPVMVTCDGYTIGDKISRFSVHEYDKQLLQSFSEPYLILRTSHFYESNPQIINDLKAESQKALKTLLRNKSGVNPFHFEWFVSSDGKPIFNEVGRRFGGGNLTTIIESEYGVNLLKEYWELETSNTNTLTNIKPKEDTPNNLTATFMPYKKKGKIISLPQQQDFDWTYETRILSKIGDTSNGKTTIVTDIPFISTVQAQTEDELQHKIKRLINLSKKVVYKKVDNKKK</sequence>
<evidence type="ECO:0000313" key="2">
    <source>
        <dbReference type="Proteomes" id="UP000031397"/>
    </source>
</evidence>
<comment type="caution">
    <text evidence="1">The sequence shown here is derived from an EMBL/GenBank/DDBJ whole genome shotgun (WGS) entry which is preliminary data.</text>
</comment>
<reference evidence="1 2" key="1">
    <citation type="submission" date="2014-06" db="EMBL/GenBank/DDBJ databases">
        <title>Functional and comparative genomic analyses of the Drosophila gut microbiota identify candidate symbiosis factors.</title>
        <authorList>
            <person name="Newell P.D."/>
            <person name="Chaston J.M."/>
            <person name="Douglas A.E."/>
        </authorList>
    </citation>
    <scope>NUCLEOTIDE SEQUENCE [LARGE SCALE GENOMIC DNA]</scope>
    <source>
        <strain evidence="1 2">DmCS_002</strain>
    </source>
</reference>
<accession>A0A0C1LZP8</accession>
<organism evidence="1 2">
    <name type="scientific">Fructilactobacillus fructivorans</name>
    <dbReference type="NCBI Taxonomy" id="1614"/>
    <lineage>
        <taxon>Bacteria</taxon>
        <taxon>Bacillati</taxon>
        <taxon>Bacillota</taxon>
        <taxon>Bacilli</taxon>
        <taxon>Lactobacillales</taxon>
        <taxon>Lactobacillaceae</taxon>
        <taxon>Fructilactobacillus</taxon>
    </lineage>
</organism>
<evidence type="ECO:0000313" key="1">
    <source>
        <dbReference type="EMBL" id="KID42350.1"/>
    </source>
</evidence>
<dbReference type="GeneID" id="74912969"/>
<dbReference type="SUPFAM" id="SSF56059">
    <property type="entry name" value="Glutathione synthetase ATP-binding domain-like"/>
    <property type="match status" value="1"/>
</dbReference>
<dbReference type="EMBL" id="JOJZ01000009">
    <property type="protein sequence ID" value="KID42350.1"/>
    <property type="molecule type" value="Genomic_DNA"/>
</dbReference>
<dbReference type="AlphaFoldDB" id="A0A0C1LZP8"/>
<protein>
    <submittedName>
        <fullName evidence="1">Biotin carboxylase</fullName>
    </submittedName>
</protein>
<gene>
    <name evidence="1" type="ORF">LfDm3_0279</name>
</gene>
<dbReference type="Gene3D" id="3.30.470.20">
    <property type="entry name" value="ATP-grasp fold, B domain"/>
    <property type="match status" value="1"/>
</dbReference>
<proteinExistence type="predicted"/>